<dbReference type="EMBL" id="BGZK01000077">
    <property type="protein sequence ID" value="GBP16177.1"/>
    <property type="molecule type" value="Genomic_DNA"/>
</dbReference>
<dbReference type="AlphaFoldDB" id="A0A4C1TQD2"/>
<accession>A0A4C1TQD2</accession>
<protein>
    <submittedName>
        <fullName evidence="2">Uncharacterized protein</fullName>
    </submittedName>
</protein>
<gene>
    <name evidence="2" type="ORF">EVAR_9892_1</name>
</gene>
<feature type="region of interest" description="Disordered" evidence="1">
    <location>
        <begin position="20"/>
        <end position="57"/>
    </location>
</feature>
<organism evidence="2 3">
    <name type="scientific">Eumeta variegata</name>
    <name type="common">Bagworm moth</name>
    <name type="synonym">Eumeta japonica</name>
    <dbReference type="NCBI Taxonomy" id="151549"/>
    <lineage>
        <taxon>Eukaryota</taxon>
        <taxon>Metazoa</taxon>
        <taxon>Ecdysozoa</taxon>
        <taxon>Arthropoda</taxon>
        <taxon>Hexapoda</taxon>
        <taxon>Insecta</taxon>
        <taxon>Pterygota</taxon>
        <taxon>Neoptera</taxon>
        <taxon>Endopterygota</taxon>
        <taxon>Lepidoptera</taxon>
        <taxon>Glossata</taxon>
        <taxon>Ditrysia</taxon>
        <taxon>Tineoidea</taxon>
        <taxon>Psychidae</taxon>
        <taxon>Oiketicinae</taxon>
        <taxon>Eumeta</taxon>
    </lineage>
</organism>
<keyword evidence="3" id="KW-1185">Reference proteome</keyword>
<evidence type="ECO:0000313" key="3">
    <source>
        <dbReference type="Proteomes" id="UP000299102"/>
    </source>
</evidence>
<evidence type="ECO:0000256" key="1">
    <source>
        <dbReference type="SAM" id="MobiDB-lite"/>
    </source>
</evidence>
<comment type="caution">
    <text evidence="2">The sequence shown here is derived from an EMBL/GenBank/DDBJ whole genome shotgun (WGS) entry which is preliminary data.</text>
</comment>
<sequence>MFFPHSVNAYKVQQSLLRQSPLRGRSPRALAGPQKREHDRLLTSNRPPRPPPRLGPSKVQVSIEVQSFTSDIQTVGDQEELSVGTPASSSIVTAVSGNDGEVVGRRSIRTGETRRWRTLTVRKNYDHTLLSRMTERLPSNDYHQRSAALPS</sequence>
<name>A0A4C1TQD2_EUMVA</name>
<evidence type="ECO:0000313" key="2">
    <source>
        <dbReference type="EMBL" id="GBP16177.1"/>
    </source>
</evidence>
<dbReference type="Proteomes" id="UP000299102">
    <property type="component" value="Unassembled WGS sequence"/>
</dbReference>
<proteinExistence type="predicted"/>
<reference evidence="2 3" key="1">
    <citation type="journal article" date="2019" name="Commun. Biol.">
        <title>The bagworm genome reveals a unique fibroin gene that provides high tensile strength.</title>
        <authorList>
            <person name="Kono N."/>
            <person name="Nakamura H."/>
            <person name="Ohtoshi R."/>
            <person name="Tomita M."/>
            <person name="Numata K."/>
            <person name="Arakawa K."/>
        </authorList>
    </citation>
    <scope>NUCLEOTIDE SEQUENCE [LARGE SCALE GENOMIC DNA]</scope>
</reference>